<dbReference type="SUPFAM" id="SSF51004">
    <property type="entry name" value="C-terminal (heme d1) domain of cytochrome cd1-nitrite reductase"/>
    <property type="match status" value="1"/>
</dbReference>
<dbReference type="InterPro" id="IPR011048">
    <property type="entry name" value="Haem_d1_sf"/>
</dbReference>
<dbReference type="RefSeq" id="WP_205720891.1">
    <property type="nucleotide sequence ID" value="NZ_CP070608.1"/>
</dbReference>
<dbReference type="KEGG" id="fuv:JR347_12235"/>
<keyword evidence="1" id="KW-0732">Signal</keyword>
<keyword evidence="4" id="KW-1185">Reference proteome</keyword>
<evidence type="ECO:0000259" key="2">
    <source>
        <dbReference type="Pfam" id="PF21783"/>
    </source>
</evidence>
<dbReference type="Pfam" id="PF21783">
    <property type="entry name" value="YNCE"/>
    <property type="match status" value="1"/>
</dbReference>
<sequence>MKYFLIITLLMVNVFVHSQPYGQGELLVLNKSDHNVSFISLATGKETTVLEVGKNPHEVAVSPNEKYAAVTNYGNGENPGNTISIINLVKRKVVNTHEFVQGIKPHGIEFADNETLLFTAEGTESFYLINLEGEVLDVIKTSQKISHMLAYDSKSKLAFVANIGSGSVTVIDVAKRVKVKDIMTGDGAEGIAINLEQTEVWVTNREDNSISIIDIQSLKVTQTLATENFPIRIKFTYNGNMALVSCAKAGTVMVFDSKSKTKIKSIVINEQEVEDNGERLSASFGEGPIPIGILIHPSDKFAYIANTNADIVTVLDLTKLEICGRISTRSEPDGLGYIK</sequence>
<protein>
    <submittedName>
        <fullName evidence="3">YncE family protein</fullName>
    </submittedName>
</protein>
<reference evidence="3" key="1">
    <citation type="submission" date="2021-02" db="EMBL/GenBank/DDBJ databases">
        <title>Fulvivirga sp. S481 isolated from sea water.</title>
        <authorList>
            <person name="Bae S.S."/>
            <person name="Baek K."/>
        </authorList>
    </citation>
    <scope>NUCLEOTIDE SEQUENCE</scope>
    <source>
        <strain evidence="3">S481</strain>
    </source>
</reference>
<dbReference type="InterPro" id="IPR051200">
    <property type="entry name" value="Host-pathogen_enzymatic-act"/>
</dbReference>
<evidence type="ECO:0000256" key="1">
    <source>
        <dbReference type="ARBA" id="ARBA00022729"/>
    </source>
</evidence>
<dbReference type="PANTHER" id="PTHR47197:SF3">
    <property type="entry name" value="DIHYDRO-HEME D1 DEHYDROGENASE"/>
    <property type="match status" value="1"/>
</dbReference>
<dbReference type="InterPro" id="IPR048433">
    <property type="entry name" value="YNCE-like_beta-prop"/>
</dbReference>
<dbReference type="Gene3D" id="2.130.10.10">
    <property type="entry name" value="YVTN repeat-like/Quinoprotein amine dehydrogenase"/>
    <property type="match status" value="2"/>
</dbReference>
<dbReference type="PANTHER" id="PTHR47197">
    <property type="entry name" value="PROTEIN NIRF"/>
    <property type="match status" value="1"/>
</dbReference>
<dbReference type="Proteomes" id="UP000662783">
    <property type="component" value="Chromosome"/>
</dbReference>
<organism evidence="3 4">
    <name type="scientific">Fulvivirga lutea</name>
    <dbReference type="NCBI Taxonomy" id="2810512"/>
    <lineage>
        <taxon>Bacteria</taxon>
        <taxon>Pseudomonadati</taxon>
        <taxon>Bacteroidota</taxon>
        <taxon>Cytophagia</taxon>
        <taxon>Cytophagales</taxon>
        <taxon>Fulvivirgaceae</taxon>
        <taxon>Fulvivirga</taxon>
    </lineage>
</organism>
<evidence type="ECO:0000313" key="4">
    <source>
        <dbReference type="Proteomes" id="UP000662783"/>
    </source>
</evidence>
<dbReference type="AlphaFoldDB" id="A0A974WEJ4"/>
<accession>A0A974WEJ4</accession>
<dbReference type="InterPro" id="IPR015943">
    <property type="entry name" value="WD40/YVTN_repeat-like_dom_sf"/>
</dbReference>
<gene>
    <name evidence="3" type="ORF">JR347_12235</name>
</gene>
<feature type="domain" description="YNCE-like beta-propeller" evidence="2">
    <location>
        <begin position="142"/>
        <end position="268"/>
    </location>
</feature>
<dbReference type="EMBL" id="CP070608">
    <property type="protein sequence ID" value="QSE96375.1"/>
    <property type="molecule type" value="Genomic_DNA"/>
</dbReference>
<evidence type="ECO:0000313" key="3">
    <source>
        <dbReference type="EMBL" id="QSE96375.1"/>
    </source>
</evidence>
<name>A0A974WEJ4_9BACT</name>
<proteinExistence type="predicted"/>